<keyword evidence="5" id="KW-0663">Pyridoxal phosphate</keyword>
<keyword evidence="9" id="KW-1185">Reference proteome</keyword>
<evidence type="ECO:0000256" key="3">
    <source>
        <dbReference type="ARBA" id="ARBA00022576"/>
    </source>
</evidence>
<dbReference type="PANTHER" id="PTHR46383:SF1">
    <property type="entry name" value="ASPARTATE AMINOTRANSFERASE"/>
    <property type="match status" value="1"/>
</dbReference>
<dbReference type="InterPro" id="IPR015424">
    <property type="entry name" value="PyrdxlP-dep_Trfase"/>
</dbReference>
<dbReference type="InterPro" id="IPR004838">
    <property type="entry name" value="NHTrfase_class1_PyrdxlP-BS"/>
</dbReference>
<organism evidence="8 9">
    <name type="scientific">Gaopeijia maritima</name>
    <dbReference type="NCBI Taxonomy" id="3119007"/>
    <lineage>
        <taxon>Bacteria</taxon>
        <taxon>Pseudomonadati</taxon>
        <taxon>Gemmatimonadota</taxon>
        <taxon>Longimicrobiia</taxon>
        <taxon>Gaopeijiales</taxon>
        <taxon>Gaopeijiaceae</taxon>
        <taxon>Gaopeijia</taxon>
    </lineage>
</organism>
<dbReference type="Gene3D" id="3.40.640.10">
    <property type="entry name" value="Type I PLP-dependent aspartate aminotransferase-like (Major domain)"/>
    <property type="match status" value="1"/>
</dbReference>
<evidence type="ECO:0000256" key="1">
    <source>
        <dbReference type="ARBA" id="ARBA00001933"/>
    </source>
</evidence>
<dbReference type="PRINTS" id="PR00753">
    <property type="entry name" value="ACCSYNTHASE"/>
</dbReference>
<gene>
    <name evidence="8" type="ORF">WI372_10335</name>
</gene>
<keyword evidence="3 6" id="KW-0032">Aminotransferase</keyword>
<dbReference type="Gene3D" id="3.90.1150.10">
    <property type="entry name" value="Aspartate Aminotransferase, domain 1"/>
    <property type="match status" value="1"/>
</dbReference>
<dbReference type="PROSITE" id="PS00105">
    <property type="entry name" value="AA_TRANSFER_CLASS_1"/>
    <property type="match status" value="1"/>
</dbReference>
<feature type="domain" description="Aminotransferase class I/classII large" evidence="7">
    <location>
        <begin position="31"/>
        <end position="388"/>
    </location>
</feature>
<reference evidence="8 9" key="1">
    <citation type="submission" date="2024-02" db="EMBL/GenBank/DDBJ databases">
        <title>A novel Gemmatimonadota bacterium.</title>
        <authorList>
            <person name="Du Z.-J."/>
            <person name="Ye Y.-Q."/>
        </authorList>
    </citation>
    <scope>NUCLEOTIDE SEQUENCE [LARGE SCALE GENOMIC DNA]</scope>
    <source>
        <strain evidence="8 9">DH-20</strain>
    </source>
</reference>
<evidence type="ECO:0000313" key="8">
    <source>
        <dbReference type="EMBL" id="MEK9501373.1"/>
    </source>
</evidence>
<comment type="similarity">
    <text evidence="2 6">Belongs to the class-I pyridoxal-phosphate-dependent aminotransferase family.</text>
</comment>
<dbReference type="GO" id="GO:0008483">
    <property type="term" value="F:transaminase activity"/>
    <property type="evidence" value="ECO:0007669"/>
    <property type="project" value="UniProtKB-KW"/>
</dbReference>
<sequence>MDLSPNVASIKPSATIAVSSLAKRLMAEGRDIINLSAGEPDFDTPGWISDAAIQGIREGRTRYTPTPGLPELRAAIARFISTPDRVVQPNQIVVSSGAKQSLFNVCFALFGPGDDVLVAAPYWTSYPEIVGLARARPVFAQGREEADFRLTPADLDAVVTPQTRGLLFSSPCNPTGVVYSREELQAVAEWARDRGIWLISDEIYRHIYFGEGGEAPGLSDLPTASLGPNVIVDGASKSFAMTGWRIGFSVSDPELAAAMTAAQSHMTSNAAAPSQMAALAAYTDVGRTREDVTRMREAFRRRRDLVVRLFDEKLPRLGYLVPEGAFYLFFRVDALFTDERSSASEVCSWILEEAGVAVVPGEAFGAPAYARLSFASSDAHLEEAVRRIASLIG</sequence>
<comment type="cofactor">
    <cofactor evidence="1 6">
        <name>pyridoxal 5'-phosphate</name>
        <dbReference type="ChEBI" id="CHEBI:597326"/>
    </cofactor>
</comment>
<evidence type="ECO:0000256" key="4">
    <source>
        <dbReference type="ARBA" id="ARBA00022679"/>
    </source>
</evidence>
<accession>A0ABU9E9F9</accession>
<dbReference type="InterPro" id="IPR015421">
    <property type="entry name" value="PyrdxlP-dep_Trfase_major"/>
</dbReference>
<evidence type="ECO:0000313" key="9">
    <source>
        <dbReference type="Proteomes" id="UP001484239"/>
    </source>
</evidence>
<dbReference type="CDD" id="cd00609">
    <property type="entry name" value="AAT_like"/>
    <property type="match status" value="1"/>
</dbReference>
<dbReference type="InterPro" id="IPR004839">
    <property type="entry name" value="Aminotransferase_I/II_large"/>
</dbReference>
<dbReference type="Pfam" id="PF00155">
    <property type="entry name" value="Aminotran_1_2"/>
    <property type="match status" value="1"/>
</dbReference>
<dbReference type="InterPro" id="IPR015422">
    <property type="entry name" value="PyrdxlP-dep_Trfase_small"/>
</dbReference>
<dbReference type="EC" id="2.6.1.-" evidence="6"/>
<evidence type="ECO:0000256" key="6">
    <source>
        <dbReference type="RuleBase" id="RU000481"/>
    </source>
</evidence>
<keyword evidence="4 6" id="KW-0808">Transferase</keyword>
<dbReference type="SUPFAM" id="SSF53383">
    <property type="entry name" value="PLP-dependent transferases"/>
    <property type="match status" value="1"/>
</dbReference>
<proteinExistence type="inferred from homology"/>
<dbReference type="PANTHER" id="PTHR46383">
    <property type="entry name" value="ASPARTATE AMINOTRANSFERASE"/>
    <property type="match status" value="1"/>
</dbReference>
<dbReference type="RefSeq" id="WP_405286857.1">
    <property type="nucleotide sequence ID" value="NZ_JBBHLI010000005.1"/>
</dbReference>
<evidence type="ECO:0000256" key="5">
    <source>
        <dbReference type="ARBA" id="ARBA00022898"/>
    </source>
</evidence>
<dbReference type="Proteomes" id="UP001484239">
    <property type="component" value="Unassembled WGS sequence"/>
</dbReference>
<dbReference type="InterPro" id="IPR050596">
    <property type="entry name" value="AspAT/PAT-like"/>
</dbReference>
<name>A0ABU9E9F9_9BACT</name>
<dbReference type="EMBL" id="JBBHLI010000005">
    <property type="protein sequence ID" value="MEK9501373.1"/>
    <property type="molecule type" value="Genomic_DNA"/>
</dbReference>
<protein>
    <recommendedName>
        <fullName evidence="6">Aminotransferase</fullName>
        <ecNumber evidence="6">2.6.1.-</ecNumber>
    </recommendedName>
</protein>
<evidence type="ECO:0000259" key="7">
    <source>
        <dbReference type="Pfam" id="PF00155"/>
    </source>
</evidence>
<evidence type="ECO:0000256" key="2">
    <source>
        <dbReference type="ARBA" id="ARBA00007441"/>
    </source>
</evidence>
<comment type="caution">
    <text evidence="8">The sequence shown here is derived from an EMBL/GenBank/DDBJ whole genome shotgun (WGS) entry which is preliminary data.</text>
</comment>